<dbReference type="Pfam" id="PF00059">
    <property type="entry name" value="Lectin_C"/>
    <property type="match status" value="2"/>
</dbReference>
<feature type="domain" description="C-type lectin" evidence="5">
    <location>
        <begin position="160"/>
        <end position="281"/>
    </location>
</feature>
<keyword evidence="4" id="KW-1133">Transmembrane helix</keyword>
<dbReference type="SUPFAM" id="SSF56436">
    <property type="entry name" value="C-type lectin-like"/>
    <property type="match status" value="2"/>
</dbReference>
<dbReference type="PANTHER" id="PTHR45710">
    <property type="entry name" value="C-TYPE LECTIN DOMAIN-CONTAINING PROTEIN 180"/>
    <property type="match status" value="1"/>
</dbReference>
<feature type="compositionally biased region" description="Polar residues" evidence="3">
    <location>
        <begin position="40"/>
        <end position="49"/>
    </location>
</feature>
<accession>A0A834CMB9</accession>
<dbReference type="InterPro" id="IPR001304">
    <property type="entry name" value="C-type_lectin-like"/>
</dbReference>
<sequence length="558" mass="64541">MKEGMEQDLNYIDVTFQANHTSAQEKTQNTEVIYEEVKTGETSWDTHPTTSDKKSKPTLHGRLGLAAASLGIICLILVFVITSLSIFFTQEHRIHSMVTAQNQQLQTEKAALQRQMQNLSRDRDRMNWTIAVIMDYQNFPVTELCPEKVCKPCLDGWVLFQSNCYLFTKDEYFKNWKTWKKSQEFCKEKNADLVVIETLEEQEFIINNTSQYDSSKHGYWIGLSKTDSSGAWVWVNGGNFTIVLWATEEPGYTQACALSKPQADPAASWDKASCTMRNRWILIFRNKNPPQKEETRVTTFYSELKCDHKKSEEASQTPAGSEVEPQTAQRSPSCVLWLSLVIFSVLLIATVVTIILIILRMNKSQADLMDLSALNDQLLLQIKLLRNQTEELSSDRDELNRTLGVIMRFESFPVEGFCPEKKCQPCQRGWIHFQQKCYMFYREDYGWKNWAESRKFCQKVGSDLVVVDNLQEQEFIRKNGKFYFDEYHGYWLGLHKNGNSWQWIDGRNDTLGSWAPGFQDPSLRHALMIPDDGGRWRPARAQFLNRFICEGEVLIKSS</sequence>
<evidence type="ECO:0000313" key="7">
    <source>
        <dbReference type="Proteomes" id="UP000646548"/>
    </source>
</evidence>
<name>A0A834CMB9_ORYME</name>
<dbReference type="InterPro" id="IPR016186">
    <property type="entry name" value="C-type_lectin-like/link_sf"/>
</dbReference>
<dbReference type="Gene3D" id="3.10.100.10">
    <property type="entry name" value="Mannose-Binding Protein A, subunit A"/>
    <property type="match status" value="2"/>
</dbReference>
<dbReference type="InterPro" id="IPR050828">
    <property type="entry name" value="C-type_lectin/matrix_domain"/>
</dbReference>
<evidence type="ECO:0000259" key="5">
    <source>
        <dbReference type="PROSITE" id="PS50041"/>
    </source>
</evidence>
<reference evidence="6" key="1">
    <citation type="journal article" name="BMC Genomics">
        <title>Long-read sequencing and de novo genome assembly of marine medaka (Oryzias melastigma).</title>
        <authorList>
            <person name="Liang P."/>
            <person name="Saqib H.S.A."/>
            <person name="Ni X."/>
            <person name="Shen Y."/>
        </authorList>
    </citation>
    <scope>NUCLEOTIDE SEQUENCE</scope>
    <source>
        <strain evidence="6">Bigg-433</strain>
    </source>
</reference>
<keyword evidence="2" id="KW-0175">Coiled coil</keyword>
<dbReference type="EMBL" id="WKFB01000254">
    <property type="protein sequence ID" value="KAF6729450.1"/>
    <property type="molecule type" value="Genomic_DNA"/>
</dbReference>
<evidence type="ECO:0000256" key="1">
    <source>
        <dbReference type="ARBA" id="ARBA00004401"/>
    </source>
</evidence>
<feature type="transmembrane region" description="Helical" evidence="4">
    <location>
        <begin position="63"/>
        <end position="88"/>
    </location>
</feature>
<feature type="transmembrane region" description="Helical" evidence="4">
    <location>
        <begin position="335"/>
        <end position="359"/>
    </location>
</feature>
<dbReference type="GO" id="GO:0005886">
    <property type="term" value="C:plasma membrane"/>
    <property type="evidence" value="ECO:0007669"/>
    <property type="project" value="UniProtKB-SubCell"/>
</dbReference>
<evidence type="ECO:0000256" key="2">
    <source>
        <dbReference type="SAM" id="Coils"/>
    </source>
</evidence>
<comment type="caution">
    <text evidence="6">The sequence shown here is derived from an EMBL/GenBank/DDBJ whole genome shotgun (WGS) entry which is preliminary data.</text>
</comment>
<evidence type="ECO:0000256" key="4">
    <source>
        <dbReference type="SAM" id="Phobius"/>
    </source>
</evidence>
<dbReference type="AlphaFoldDB" id="A0A834CMB9"/>
<dbReference type="InterPro" id="IPR016187">
    <property type="entry name" value="CTDL_fold"/>
</dbReference>
<feature type="region of interest" description="Disordered" evidence="3">
    <location>
        <begin position="38"/>
        <end position="58"/>
    </location>
</feature>
<protein>
    <submittedName>
        <fullName evidence="6">Asialoglycoprotein receptor 2</fullName>
    </submittedName>
</protein>
<feature type="domain" description="C-type lectin" evidence="5">
    <location>
        <begin position="433"/>
        <end position="550"/>
    </location>
</feature>
<keyword evidence="4" id="KW-0812">Transmembrane</keyword>
<organism evidence="6 7">
    <name type="scientific">Oryzias melastigma</name>
    <name type="common">Marine medaka</name>
    <dbReference type="NCBI Taxonomy" id="30732"/>
    <lineage>
        <taxon>Eukaryota</taxon>
        <taxon>Metazoa</taxon>
        <taxon>Chordata</taxon>
        <taxon>Craniata</taxon>
        <taxon>Vertebrata</taxon>
        <taxon>Euteleostomi</taxon>
        <taxon>Actinopterygii</taxon>
        <taxon>Neopterygii</taxon>
        <taxon>Teleostei</taxon>
        <taxon>Neoteleostei</taxon>
        <taxon>Acanthomorphata</taxon>
        <taxon>Ovalentaria</taxon>
        <taxon>Atherinomorphae</taxon>
        <taxon>Beloniformes</taxon>
        <taxon>Adrianichthyidae</taxon>
        <taxon>Oryziinae</taxon>
        <taxon>Oryzias</taxon>
    </lineage>
</organism>
<keyword evidence="4" id="KW-0472">Membrane</keyword>
<comment type="subcellular location">
    <subcellularLocation>
        <location evidence="1">Cell membrane</location>
        <topology evidence="1">Single-pass type II membrane protein</topology>
    </subcellularLocation>
</comment>
<keyword evidence="6" id="KW-0675">Receptor</keyword>
<dbReference type="Proteomes" id="UP000646548">
    <property type="component" value="Unassembled WGS sequence"/>
</dbReference>
<dbReference type="SMART" id="SM00034">
    <property type="entry name" value="CLECT"/>
    <property type="match status" value="2"/>
</dbReference>
<gene>
    <name evidence="6" type="ORF">FQA47_025666</name>
</gene>
<proteinExistence type="predicted"/>
<evidence type="ECO:0000313" key="6">
    <source>
        <dbReference type="EMBL" id="KAF6729450.1"/>
    </source>
</evidence>
<dbReference type="PANTHER" id="PTHR45710:SF26">
    <property type="entry name" value="RH26557P"/>
    <property type="match status" value="1"/>
</dbReference>
<feature type="coiled-coil region" evidence="2">
    <location>
        <begin position="95"/>
        <end position="129"/>
    </location>
</feature>
<dbReference type="PROSITE" id="PS50041">
    <property type="entry name" value="C_TYPE_LECTIN_2"/>
    <property type="match status" value="2"/>
</dbReference>
<evidence type="ECO:0000256" key="3">
    <source>
        <dbReference type="SAM" id="MobiDB-lite"/>
    </source>
</evidence>
<feature type="coiled-coil region" evidence="2">
    <location>
        <begin position="368"/>
        <end position="402"/>
    </location>
</feature>